<dbReference type="Gene3D" id="1.10.510.10">
    <property type="entry name" value="Transferase(Phosphotransferase) domain 1"/>
    <property type="match status" value="1"/>
</dbReference>
<evidence type="ECO:0000259" key="2">
    <source>
        <dbReference type="PROSITE" id="PS50011"/>
    </source>
</evidence>
<organism evidence="3 4">
    <name type="scientific">Mycena chlorophos</name>
    <name type="common">Agaric fungus</name>
    <name type="synonym">Agaricus chlorophos</name>
    <dbReference type="NCBI Taxonomy" id="658473"/>
    <lineage>
        <taxon>Eukaryota</taxon>
        <taxon>Fungi</taxon>
        <taxon>Dikarya</taxon>
        <taxon>Basidiomycota</taxon>
        <taxon>Agaricomycotina</taxon>
        <taxon>Agaricomycetes</taxon>
        <taxon>Agaricomycetidae</taxon>
        <taxon>Agaricales</taxon>
        <taxon>Marasmiineae</taxon>
        <taxon>Mycenaceae</taxon>
        <taxon>Mycena</taxon>
    </lineage>
</organism>
<dbReference type="GO" id="GO:0004674">
    <property type="term" value="F:protein serine/threonine kinase activity"/>
    <property type="evidence" value="ECO:0007669"/>
    <property type="project" value="TreeGrafter"/>
</dbReference>
<evidence type="ECO:0000313" key="3">
    <source>
        <dbReference type="EMBL" id="KAF7293183.1"/>
    </source>
</evidence>
<feature type="region of interest" description="Disordered" evidence="1">
    <location>
        <begin position="343"/>
        <end position="368"/>
    </location>
</feature>
<evidence type="ECO:0000313" key="4">
    <source>
        <dbReference type="Proteomes" id="UP000613580"/>
    </source>
</evidence>
<dbReference type="GO" id="GO:0005524">
    <property type="term" value="F:ATP binding"/>
    <property type="evidence" value="ECO:0007669"/>
    <property type="project" value="InterPro"/>
</dbReference>
<keyword evidence="4" id="KW-1185">Reference proteome</keyword>
<dbReference type="InterPro" id="IPR016024">
    <property type="entry name" value="ARM-type_fold"/>
</dbReference>
<accession>A0A8H6S6F6</accession>
<proteinExistence type="predicted"/>
<dbReference type="PANTHER" id="PTHR44329:SF260">
    <property type="entry name" value="PROTEIN KINASE DOMAIN-CONTAINING PROTEIN"/>
    <property type="match status" value="1"/>
</dbReference>
<dbReference type="InterPro" id="IPR011989">
    <property type="entry name" value="ARM-like"/>
</dbReference>
<name>A0A8H6S6F6_MYCCL</name>
<reference evidence="3" key="1">
    <citation type="submission" date="2020-05" db="EMBL/GenBank/DDBJ databases">
        <title>Mycena genomes resolve the evolution of fungal bioluminescence.</title>
        <authorList>
            <person name="Tsai I.J."/>
        </authorList>
    </citation>
    <scope>NUCLEOTIDE SEQUENCE</scope>
    <source>
        <strain evidence="3">110903Hualien_Pintung</strain>
    </source>
</reference>
<keyword evidence="3" id="KW-0418">Kinase</keyword>
<dbReference type="AlphaFoldDB" id="A0A8H6S6F6"/>
<dbReference type="InterPro" id="IPR051681">
    <property type="entry name" value="Ser/Thr_Kinases-Pseudokinases"/>
</dbReference>
<dbReference type="Pfam" id="PF07714">
    <property type="entry name" value="PK_Tyr_Ser-Thr"/>
    <property type="match status" value="1"/>
</dbReference>
<dbReference type="InterPro" id="IPR011009">
    <property type="entry name" value="Kinase-like_dom_sf"/>
</dbReference>
<dbReference type="SUPFAM" id="SSF48371">
    <property type="entry name" value="ARM repeat"/>
    <property type="match status" value="1"/>
</dbReference>
<keyword evidence="3" id="KW-0808">Transferase</keyword>
<feature type="region of interest" description="Disordered" evidence="1">
    <location>
        <begin position="381"/>
        <end position="483"/>
    </location>
</feature>
<feature type="compositionally biased region" description="Pro residues" evidence="1">
    <location>
        <begin position="352"/>
        <end position="367"/>
    </location>
</feature>
<dbReference type="SUPFAM" id="SSF56112">
    <property type="entry name" value="Protein kinase-like (PK-like)"/>
    <property type="match status" value="1"/>
</dbReference>
<dbReference type="InterPro" id="IPR001245">
    <property type="entry name" value="Ser-Thr/Tyr_kinase_cat_dom"/>
</dbReference>
<feature type="domain" description="Protein kinase" evidence="2">
    <location>
        <begin position="1"/>
        <end position="255"/>
    </location>
</feature>
<gene>
    <name evidence="3" type="ORF">HMN09_01196300</name>
</gene>
<feature type="compositionally biased region" description="Low complexity" evidence="1">
    <location>
        <begin position="407"/>
        <end position="433"/>
    </location>
</feature>
<dbReference type="Proteomes" id="UP000613580">
    <property type="component" value="Unassembled WGS sequence"/>
</dbReference>
<dbReference type="Gene3D" id="1.25.10.10">
    <property type="entry name" value="Leucine-rich Repeat Variant"/>
    <property type="match status" value="2"/>
</dbReference>
<dbReference type="PANTHER" id="PTHR44329">
    <property type="entry name" value="SERINE/THREONINE-PROTEIN KINASE TNNI3K-RELATED"/>
    <property type="match status" value="1"/>
</dbReference>
<dbReference type="PROSITE" id="PS50011">
    <property type="entry name" value="PROTEIN_KINASE_DOM"/>
    <property type="match status" value="1"/>
</dbReference>
<evidence type="ECO:0000256" key="1">
    <source>
        <dbReference type="SAM" id="MobiDB-lite"/>
    </source>
</evidence>
<sequence>MSMDPWIIPRDTIQLEDDTNNAPRLSQATWKNAPVVVKVLSEQAEATILAEKGELWTSLRHENVLQTFGISPIDADPLYFVMPHLPNGNVMAFLKQNPSVDRAKIVYDVVLGCQYLHSRGVVHGGLRPSNILIGADGSACVSDYGLVEVQPPTSSGHRYLSPEGWKGTVSRASDVYAWAMCAFEIFSSTKPWGVLSEKNIYRLVVQEDTRPDRPDEDYGLTDHTWGVMEECWHKVSRLRPTFEILTQLLRSNARIAPLSVHDRGPRTEVAQDTAAASNADALASLHDRRTSYAASIVSVGPPSYEAAASAIHPTFAAEPAAPAAAAPPDSPGARKRAMMNAPYHPQNVTTPLPSPTPALPQLPPRPPEILRYTEEDVDRMGTMLGSSMTPPDTPNSPWTAERRLTPSSSVRTTSSGTSSRSHRSTGSGAGSSRPLPERLQTIGSIGEELPPDPYPPRVDSVRAGAGSPQPQSQPPQPQQPSRRFTAGASMYLQSAGNRKHQSGFMSEYSPPPSSTVDRAFHHAYAESVRSQGASTIGGTSLNAGLLAGALLTEAKEGRKPEVIDEYLAKVHTIAMRSPKDVQKLVTAGLIPTLITLLKTRAADGIGLEPVLIALGLLVHDPITANTIFRTNSTATFIQILEAAQSDEIASLSVWCVTRMARSPEIANGLLKQGIAKVLVSKGLKGGPLTSRISAWCIGALVRSDAIADMMADSGMTNALSEHLRRVQASNVTGAEDRSATLYAVGRLSRSIKIAKALARGGTTEILAQILSTETEPRVLQFAARAVGCLMRPNSGDMAKTLLDAGIAKGLARLPSVLPHDELLPLGALAFAVQRFSCAEWGGGTRKALVDAGVVDSLLASLRTAADEAVPDVHIELAYAIALLSDVGGGAIRKEIVSAGGIDILKQIAASPTVKPEVSKACNLAVTSITGNLWTRNAASAKAAMYHDWSSGMPDYVPECPLPLEEIVMPE</sequence>
<comment type="caution">
    <text evidence="3">The sequence shown here is derived from an EMBL/GenBank/DDBJ whole genome shotgun (WGS) entry which is preliminary data.</text>
</comment>
<dbReference type="InterPro" id="IPR000719">
    <property type="entry name" value="Prot_kinase_dom"/>
</dbReference>
<feature type="compositionally biased region" description="Polar residues" evidence="1">
    <location>
        <begin position="384"/>
        <end position="398"/>
    </location>
</feature>
<protein>
    <submittedName>
        <fullName evidence="3">Protein kinase domain-containing protein</fullName>
    </submittedName>
</protein>
<dbReference type="OrthoDB" id="1668230at2759"/>
<dbReference type="EMBL" id="JACAZE010000021">
    <property type="protein sequence ID" value="KAF7293183.1"/>
    <property type="molecule type" value="Genomic_DNA"/>
</dbReference>